<dbReference type="UniPathway" id="UPA00143"/>
<dbReference type="RefSeq" id="XP_022744963.1">
    <property type="nucleotide sequence ID" value="XM_022889228.1"/>
</dbReference>
<dbReference type="InterPro" id="IPR011333">
    <property type="entry name" value="SKP1/BTB/POZ_sf"/>
</dbReference>
<evidence type="ECO:0000313" key="6">
    <source>
        <dbReference type="Proteomes" id="UP000515121"/>
    </source>
</evidence>
<accession>A0A6P5YWN1</accession>
<evidence type="ECO:0000256" key="4">
    <source>
        <dbReference type="SAM" id="Coils"/>
    </source>
</evidence>
<dbReference type="Proteomes" id="UP000515121">
    <property type="component" value="Unplaced"/>
</dbReference>
<dbReference type="GO" id="GO:0016567">
    <property type="term" value="P:protein ubiquitination"/>
    <property type="evidence" value="ECO:0007669"/>
    <property type="project" value="UniProtKB-UniPathway"/>
</dbReference>
<name>A0A6P5YWN1_DURZI</name>
<proteinExistence type="inferred from homology"/>
<evidence type="ECO:0000313" key="7">
    <source>
        <dbReference type="RefSeq" id="XP_022744962.1"/>
    </source>
</evidence>
<keyword evidence="4" id="KW-0175">Coiled coil</keyword>
<evidence type="ECO:0000313" key="8">
    <source>
        <dbReference type="RefSeq" id="XP_022744963.1"/>
    </source>
</evidence>
<sequence length="556" mass="63698">MAERRCTDISLRMSKSASSTELEVHVGSMPFTLDKELLASKSAKVDALLKENSNEDLSCVLRDIPADAKTFELVARFCRGYAVQMSTENIVPLICLSFYLGMDENHSSNNLLSKAVTFFEQRVLPSWNEIIKALRVSERFFQQIMQLGLFDACLQAMIAKASDNPRHLGEPMIISTNDGDTEDGDGSYRPNARRRLFALDWQEDLTTLPLQLYEPIIYTMNQHEIPQEYISASIYQYAKKWIFSCNARGETMSIYKRESQRNLIETLERLLPHGRELLPCTLLFEMLRCAIDLEASSACRNGFEVRIGKQLDQAKVKDLLIPSQGYAKELQYDIECIRRILKIFYGNYNSSDASGFTTVAELIEKFLAEIAGDIDLMIDTFISLAEMSMAAALATKRNSDGIYRAIDIYLEKHAYLTEKEKEQVCRVLDFRKISPEACEHVAKNERLPVRLVVQVLFMAQLQLRETLTKEVRGYDDKLGKEEEDEVRMEMEKMSIKVKELEKDCSLMKKEIISGQRVKKGKVSMWTEMKRKLGCTSSMDEFRCLVKKKKVHPKLGI</sequence>
<keyword evidence="2" id="KW-0833">Ubl conjugation pathway</keyword>
<feature type="domain" description="NPH3" evidence="5">
    <location>
        <begin position="199"/>
        <end position="462"/>
    </location>
</feature>
<evidence type="ECO:0000256" key="3">
    <source>
        <dbReference type="PROSITE-ProRule" id="PRU00982"/>
    </source>
</evidence>
<dbReference type="GeneID" id="111295646"/>
<evidence type="ECO:0000256" key="2">
    <source>
        <dbReference type="ARBA" id="ARBA00022786"/>
    </source>
</evidence>
<feature type="coiled-coil region" evidence="4">
    <location>
        <begin position="483"/>
        <end position="510"/>
    </location>
</feature>
<protein>
    <submittedName>
        <fullName evidence="7 8">BTB/POZ domain-containing protein At5g17580-like</fullName>
    </submittedName>
</protein>
<comment type="pathway">
    <text evidence="1">Protein modification; protein ubiquitination.</text>
</comment>
<dbReference type="SUPFAM" id="SSF54695">
    <property type="entry name" value="POZ domain"/>
    <property type="match status" value="1"/>
</dbReference>
<dbReference type="Pfam" id="PF03000">
    <property type="entry name" value="NPH3"/>
    <property type="match status" value="1"/>
</dbReference>
<dbReference type="InterPro" id="IPR043454">
    <property type="entry name" value="NPH3/RPT2-like"/>
</dbReference>
<dbReference type="PANTHER" id="PTHR32370">
    <property type="entry name" value="OS12G0117600 PROTEIN"/>
    <property type="match status" value="1"/>
</dbReference>
<dbReference type="RefSeq" id="XP_022744962.1">
    <property type="nucleotide sequence ID" value="XM_022889227.1"/>
</dbReference>
<gene>
    <name evidence="7 8" type="primary">LOC111295646</name>
</gene>
<comment type="similarity">
    <text evidence="3">Belongs to the NPH3 family.</text>
</comment>
<keyword evidence="6" id="KW-1185">Reference proteome</keyword>
<evidence type="ECO:0000259" key="5">
    <source>
        <dbReference type="PROSITE" id="PS51649"/>
    </source>
</evidence>
<dbReference type="KEGG" id="dzi:111295646"/>
<organism evidence="6 8">
    <name type="scientific">Durio zibethinus</name>
    <name type="common">Durian</name>
    <dbReference type="NCBI Taxonomy" id="66656"/>
    <lineage>
        <taxon>Eukaryota</taxon>
        <taxon>Viridiplantae</taxon>
        <taxon>Streptophyta</taxon>
        <taxon>Embryophyta</taxon>
        <taxon>Tracheophyta</taxon>
        <taxon>Spermatophyta</taxon>
        <taxon>Magnoliopsida</taxon>
        <taxon>eudicotyledons</taxon>
        <taxon>Gunneridae</taxon>
        <taxon>Pentapetalae</taxon>
        <taxon>rosids</taxon>
        <taxon>malvids</taxon>
        <taxon>Malvales</taxon>
        <taxon>Malvaceae</taxon>
        <taxon>Helicteroideae</taxon>
        <taxon>Durio</taxon>
    </lineage>
</organism>
<dbReference type="InterPro" id="IPR027356">
    <property type="entry name" value="NPH3_dom"/>
</dbReference>
<evidence type="ECO:0000256" key="1">
    <source>
        <dbReference type="ARBA" id="ARBA00004906"/>
    </source>
</evidence>
<dbReference type="PROSITE" id="PS51649">
    <property type="entry name" value="NPH3"/>
    <property type="match status" value="1"/>
</dbReference>
<reference evidence="7 8" key="1">
    <citation type="submission" date="2025-04" db="UniProtKB">
        <authorList>
            <consortium name="RefSeq"/>
        </authorList>
    </citation>
    <scope>IDENTIFICATION</scope>
    <source>
        <tissue evidence="7 8">Fruit stalk</tissue>
    </source>
</reference>
<dbReference type="OrthoDB" id="1878376at2759"/>
<dbReference type="AlphaFoldDB" id="A0A6P5YWN1"/>